<accession>A0A174FLU3</accession>
<dbReference type="EMBL" id="QSSQ01000004">
    <property type="protein sequence ID" value="RGM07042.1"/>
    <property type="molecule type" value="Genomic_DNA"/>
</dbReference>
<dbReference type="Proteomes" id="UP000261257">
    <property type="component" value="Unassembled WGS sequence"/>
</dbReference>
<name>A0A174FLU3_9FIRM</name>
<protein>
    <submittedName>
        <fullName evidence="2">TIGR04076 family protein</fullName>
    </submittedName>
</protein>
<proteinExistence type="predicted"/>
<evidence type="ECO:0000313" key="3">
    <source>
        <dbReference type="Proteomes" id="UP000095651"/>
    </source>
</evidence>
<evidence type="ECO:0000313" key="4">
    <source>
        <dbReference type="Proteomes" id="UP000261257"/>
    </source>
</evidence>
<dbReference type="Proteomes" id="UP000095651">
    <property type="component" value="Unassembled WGS sequence"/>
</dbReference>
<dbReference type="RefSeq" id="WP_055656388.1">
    <property type="nucleotide sequence ID" value="NZ_CABIXC010000007.1"/>
</dbReference>
<dbReference type="InterPro" id="IPR023811">
    <property type="entry name" value="CHP04076"/>
</dbReference>
<dbReference type="AlphaFoldDB" id="A0A174FLU3"/>
<dbReference type="NCBIfam" id="TIGR04076">
    <property type="entry name" value="TIGR04076 family protein"/>
    <property type="match status" value="1"/>
</dbReference>
<gene>
    <name evidence="2" type="ORF">DXC39_08220</name>
    <name evidence="1" type="ORF">ERS852407_03027</name>
</gene>
<sequence>MKRVKITVLRKEFYPDFADEYLTEGREAGPCGLLNVGDSFVFEGGAQMPEGFCPWAWIDIYHSVTSVAAGGTYKPWNRKDGQTIVCCTDGIRPVVFRVETFGENDETIG</sequence>
<dbReference type="EMBL" id="CYZE01000007">
    <property type="protein sequence ID" value="CUO50477.1"/>
    <property type="molecule type" value="Genomic_DNA"/>
</dbReference>
<organism evidence="1 3">
    <name type="scientific">Hungatella hathewayi</name>
    <dbReference type="NCBI Taxonomy" id="154046"/>
    <lineage>
        <taxon>Bacteria</taxon>
        <taxon>Bacillati</taxon>
        <taxon>Bacillota</taxon>
        <taxon>Clostridia</taxon>
        <taxon>Lachnospirales</taxon>
        <taxon>Lachnospiraceae</taxon>
        <taxon>Hungatella</taxon>
    </lineage>
</organism>
<reference evidence="2 4" key="2">
    <citation type="submission" date="2018-08" db="EMBL/GenBank/DDBJ databases">
        <title>A genome reference for cultivated species of the human gut microbiota.</title>
        <authorList>
            <person name="Zou Y."/>
            <person name="Xue W."/>
            <person name="Luo G."/>
        </authorList>
    </citation>
    <scope>NUCLEOTIDE SEQUENCE [LARGE SCALE GENOMIC DNA]</scope>
    <source>
        <strain evidence="2 4">TF05-11AC</strain>
    </source>
</reference>
<reference evidence="1 3" key="1">
    <citation type="submission" date="2015-09" db="EMBL/GenBank/DDBJ databases">
        <authorList>
            <consortium name="Pathogen Informatics"/>
        </authorList>
    </citation>
    <scope>NUCLEOTIDE SEQUENCE [LARGE SCALE GENOMIC DNA]</scope>
    <source>
        <strain evidence="1 3">2789STDY5608850</strain>
    </source>
</reference>
<evidence type="ECO:0000313" key="1">
    <source>
        <dbReference type="EMBL" id="CUO50477.1"/>
    </source>
</evidence>
<evidence type="ECO:0000313" key="2">
    <source>
        <dbReference type="EMBL" id="RGM07042.1"/>
    </source>
</evidence>